<evidence type="ECO:0000256" key="8">
    <source>
        <dbReference type="ARBA" id="ARBA00022691"/>
    </source>
</evidence>
<protein>
    <recommendedName>
        <fullName evidence="4 9">Protein-L-isoaspartate O-methyltransferase</fullName>
        <ecNumber evidence="3 9">2.1.1.77</ecNumber>
    </recommendedName>
</protein>
<dbReference type="SUPFAM" id="SSF53335">
    <property type="entry name" value="S-adenosyl-L-methionine-dependent methyltransferases"/>
    <property type="match status" value="1"/>
</dbReference>
<dbReference type="PROSITE" id="PS01279">
    <property type="entry name" value="PCMT"/>
    <property type="match status" value="1"/>
</dbReference>
<evidence type="ECO:0000256" key="6">
    <source>
        <dbReference type="ARBA" id="ARBA00022603"/>
    </source>
</evidence>
<keyword evidence="8" id="KW-0949">S-adenosyl-L-methionine</keyword>
<sequence>MVSMRPFEPDKVAIAELTMKLRGMGVTDTRLLRALERVPRRMFVAAAHQASAYLDRSLPIECGQTINAPSTVALMVSALAIEPEDKVLEVGCGSGFQAAILAHLAAQVVTMDRFRSLIDIAEDRLSALKITNVTTLLGDGLEGFTRYAPYNRILVDGAVEKVPTALLDQLADRGTLVAPVGTGHTQTLVRISRDGRLFHRAELGTIRQFPLTEGVARRL</sequence>
<dbReference type="NCBIfam" id="NF001453">
    <property type="entry name" value="PRK00312.1"/>
    <property type="match status" value="1"/>
</dbReference>
<dbReference type="Pfam" id="PF01135">
    <property type="entry name" value="PCMT"/>
    <property type="match status" value="1"/>
</dbReference>
<dbReference type="EMBL" id="NQVN01000024">
    <property type="protein sequence ID" value="PIO96873.1"/>
    <property type="molecule type" value="Genomic_DNA"/>
</dbReference>
<name>A0A2G9WQB6_9HYPH</name>
<reference evidence="10 11" key="1">
    <citation type="submission" date="2017-08" db="EMBL/GenBank/DDBJ databases">
        <title>Pleomorphomonas carboxidotrophicus sp. nov., a new mesophilic hydrogenogenic carboxidotroph.</title>
        <authorList>
            <person name="Esquivel-Elizondo S."/>
            <person name="Krajmalnik-Brown R."/>
            <person name="Maldonado J."/>
        </authorList>
    </citation>
    <scope>NUCLEOTIDE SEQUENCE [LARGE SCALE GENOMIC DNA]</scope>
    <source>
        <strain evidence="10 11">SVCO-16</strain>
    </source>
</reference>
<dbReference type="Gene3D" id="3.40.50.150">
    <property type="entry name" value="Vaccinia Virus protein VP39"/>
    <property type="match status" value="1"/>
</dbReference>
<keyword evidence="11" id="KW-1185">Reference proteome</keyword>
<comment type="caution">
    <text evidence="10">The sequence shown here is derived from an EMBL/GenBank/DDBJ whole genome shotgun (WGS) entry which is preliminary data.</text>
</comment>
<dbReference type="CDD" id="cd02440">
    <property type="entry name" value="AdoMet_MTases"/>
    <property type="match status" value="1"/>
</dbReference>
<dbReference type="GO" id="GO:0004719">
    <property type="term" value="F:protein-L-isoaspartate (D-aspartate) O-methyltransferase activity"/>
    <property type="evidence" value="ECO:0007669"/>
    <property type="project" value="UniProtKB-UniRule"/>
</dbReference>
<comment type="similarity">
    <text evidence="2">Belongs to the methyltransferase superfamily. L-isoaspartyl/D-aspartyl protein methyltransferase family.</text>
</comment>
<gene>
    <name evidence="10" type="ORF">CJ014_23065</name>
</gene>
<comment type="subcellular location">
    <subcellularLocation>
        <location evidence="1">Cytoplasm</location>
    </subcellularLocation>
</comment>
<dbReference type="PANTHER" id="PTHR11579:SF0">
    <property type="entry name" value="PROTEIN-L-ISOASPARTATE(D-ASPARTATE) O-METHYLTRANSFERASE"/>
    <property type="match status" value="1"/>
</dbReference>
<dbReference type="AlphaFoldDB" id="A0A2G9WQB6"/>
<accession>A0A2G9WQB6</accession>
<dbReference type="Proteomes" id="UP000231070">
    <property type="component" value="Unassembled WGS sequence"/>
</dbReference>
<keyword evidence="7 10" id="KW-0808">Transferase</keyword>
<evidence type="ECO:0000256" key="7">
    <source>
        <dbReference type="ARBA" id="ARBA00022679"/>
    </source>
</evidence>
<evidence type="ECO:0000256" key="2">
    <source>
        <dbReference type="ARBA" id="ARBA00005369"/>
    </source>
</evidence>
<dbReference type="EC" id="2.1.1.77" evidence="3 9"/>
<dbReference type="GO" id="GO:0005737">
    <property type="term" value="C:cytoplasm"/>
    <property type="evidence" value="ECO:0007669"/>
    <property type="project" value="UniProtKB-SubCell"/>
</dbReference>
<dbReference type="GO" id="GO:0030091">
    <property type="term" value="P:protein repair"/>
    <property type="evidence" value="ECO:0007669"/>
    <property type="project" value="UniProtKB-UniRule"/>
</dbReference>
<dbReference type="PANTHER" id="PTHR11579">
    <property type="entry name" value="PROTEIN-L-ISOASPARTATE O-METHYLTRANSFERASE"/>
    <property type="match status" value="1"/>
</dbReference>
<evidence type="ECO:0000313" key="11">
    <source>
        <dbReference type="Proteomes" id="UP000231070"/>
    </source>
</evidence>
<dbReference type="InterPro" id="IPR000682">
    <property type="entry name" value="PCMT"/>
</dbReference>
<dbReference type="NCBIfam" id="TIGR00080">
    <property type="entry name" value="pimt"/>
    <property type="match status" value="1"/>
</dbReference>
<evidence type="ECO:0000256" key="1">
    <source>
        <dbReference type="ARBA" id="ARBA00004496"/>
    </source>
</evidence>
<evidence type="ECO:0000256" key="3">
    <source>
        <dbReference type="ARBA" id="ARBA00011890"/>
    </source>
</evidence>
<dbReference type="GO" id="GO:0032259">
    <property type="term" value="P:methylation"/>
    <property type="evidence" value="ECO:0007669"/>
    <property type="project" value="UniProtKB-KW"/>
</dbReference>
<evidence type="ECO:0000256" key="9">
    <source>
        <dbReference type="NCBIfam" id="TIGR00080"/>
    </source>
</evidence>
<evidence type="ECO:0000256" key="5">
    <source>
        <dbReference type="ARBA" id="ARBA00022490"/>
    </source>
</evidence>
<keyword evidence="5" id="KW-0963">Cytoplasm</keyword>
<evidence type="ECO:0000313" key="10">
    <source>
        <dbReference type="EMBL" id="PIO96873.1"/>
    </source>
</evidence>
<dbReference type="OrthoDB" id="9810066at2"/>
<evidence type="ECO:0000256" key="4">
    <source>
        <dbReference type="ARBA" id="ARBA00013346"/>
    </source>
</evidence>
<keyword evidence="6 10" id="KW-0489">Methyltransferase</keyword>
<dbReference type="InterPro" id="IPR029063">
    <property type="entry name" value="SAM-dependent_MTases_sf"/>
</dbReference>
<proteinExistence type="inferred from homology"/>
<organism evidence="10 11">
    <name type="scientific">Pleomorphomonas carboxyditropha</name>
    <dbReference type="NCBI Taxonomy" id="2023338"/>
    <lineage>
        <taxon>Bacteria</taxon>
        <taxon>Pseudomonadati</taxon>
        <taxon>Pseudomonadota</taxon>
        <taxon>Alphaproteobacteria</taxon>
        <taxon>Hyphomicrobiales</taxon>
        <taxon>Pleomorphomonadaceae</taxon>
        <taxon>Pleomorphomonas</taxon>
    </lineage>
</organism>